<dbReference type="PANTHER" id="PTHR43235">
    <property type="entry name" value="GLUTAMINE AMIDOTRANSFERASE PB2B2.05-RELATED"/>
    <property type="match status" value="1"/>
</dbReference>
<protein>
    <submittedName>
        <fullName evidence="1">Uncharacterized protein</fullName>
    </submittedName>
</protein>
<dbReference type="AlphaFoldDB" id="A0A1D8GKZ0"/>
<dbReference type="FunFam" id="3.40.50.880:FF:000030">
    <property type="entry name" value="Gamma-glutamyl-gamma-aminobutyrate hydrolase PuuD"/>
    <property type="match status" value="1"/>
</dbReference>
<dbReference type="Pfam" id="PF07722">
    <property type="entry name" value="Peptidase_C26"/>
    <property type="match status" value="1"/>
</dbReference>
<dbReference type="STRING" id="1424294.Gferi_19770"/>
<evidence type="ECO:0000313" key="1">
    <source>
        <dbReference type="EMBL" id="AOT71574.1"/>
    </source>
</evidence>
<dbReference type="PANTHER" id="PTHR43235:SF1">
    <property type="entry name" value="GLUTAMINE AMIDOTRANSFERASE PB2B2.05-RELATED"/>
    <property type="match status" value="1"/>
</dbReference>
<dbReference type="OrthoDB" id="9813383at2"/>
<dbReference type="RefSeq" id="WP_069979557.1">
    <property type="nucleotide sequence ID" value="NZ_CP017269.1"/>
</dbReference>
<dbReference type="SUPFAM" id="SSF52317">
    <property type="entry name" value="Class I glutamine amidotransferase-like"/>
    <property type="match status" value="1"/>
</dbReference>
<gene>
    <name evidence="1" type="ORF">Gferi_19770</name>
</gene>
<evidence type="ECO:0000313" key="2">
    <source>
        <dbReference type="Proteomes" id="UP000095743"/>
    </source>
</evidence>
<dbReference type="GO" id="GO:0016811">
    <property type="term" value="F:hydrolase activity, acting on carbon-nitrogen (but not peptide) bonds, in linear amides"/>
    <property type="evidence" value="ECO:0007669"/>
    <property type="project" value="InterPro"/>
</dbReference>
<organism evidence="1 2">
    <name type="scientific">Geosporobacter ferrireducens</name>
    <dbReference type="NCBI Taxonomy" id="1424294"/>
    <lineage>
        <taxon>Bacteria</taxon>
        <taxon>Bacillati</taxon>
        <taxon>Bacillota</taxon>
        <taxon>Clostridia</taxon>
        <taxon>Peptostreptococcales</taxon>
        <taxon>Thermotaleaceae</taxon>
        <taxon>Geosporobacter</taxon>
    </lineage>
</organism>
<dbReference type="InterPro" id="IPR011697">
    <property type="entry name" value="Peptidase_C26"/>
</dbReference>
<keyword evidence="2" id="KW-1185">Reference proteome</keyword>
<dbReference type="InterPro" id="IPR044668">
    <property type="entry name" value="PuuD-like"/>
</dbReference>
<sequence length="244" mass="27232">MKPVIGITAFCSVDEDKVFCGINENYISSVMLAGGIPILIPIVKDKQAVLQYMEVIDGLVLSGGGDVAPLIYGEEPIKQTANVSWERDEHEIALFNHACQKNIPILGICRGVQIMNVASGGTLYQDIEKQVPGTLGHYPLRTAMDQLQHTVEIGKDSRLYAVFQEEKIYVNSFHHQSVKKIGKGLKAAAFSDDGIIEALESDDQRFIMGLQWHPEALTAKYPKFLLIFRMLVEESMKQRAVRIR</sequence>
<reference evidence="1 2" key="1">
    <citation type="submission" date="2016-09" db="EMBL/GenBank/DDBJ databases">
        <title>Genomic analysis reveals versatility of anaerobic energy metabolism of Geosporobacter ferrireducens IRF9 of phylum Firmicutes.</title>
        <authorList>
            <person name="Kim S.-J."/>
        </authorList>
    </citation>
    <scope>NUCLEOTIDE SEQUENCE [LARGE SCALE GENOMIC DNA]</scope>
    <source>
        <strain evidence="1 2">IRF9</strain>
    </source>
</reference>
<proteinExistence type="predicted"/>
<dbReference type="Gene3D" id="3.40.50.880">
    <property type="match status" value="1"/>
</dbReference>
<accession>A0A1D8GKZ0</accession>
<dbReference type="PROSITE" id="PS51273">
    <property type="entry name" value="GATASE_TYPE_1"/>
    <property type="match status" value="1"/>
</dbReference>
<dbReference type="Proteomes" id="UP000095743">
    <property type="component" value="Chromosome"/>
</dbReference>
<dbReference type="EMBL" id="CP017269">
    <property type="protein sequence ID" value="AOT71574.1"/>
    <property type="molecule type" value="Genomic_DNA"/>
</dbReference>
<dbReference type="KEGG" id="gfe:Gferi_19770"/>
<dbReference type="CDD" id="cd01745">
    <property type="entry name" value="GATase1_2"/>
    <property type="match status" value="1"/>
</dbReference>
<name>A0A1D8GKZ0_9FIRM</name>
<dbReference type="GO" id="GO:0005829">
    <property type="term" value="C:cytosol"/>
    <property type="evidence" value="ECO:0007669"/>
    <property type="project" value="TreeGrafter"/>
</dbReference>
<dbReference type="InterPro" id="IPR029062">
    <property type="entry name" value="Class_I_gatase-like"/>
</dbReference>